<dbReference type="AlphaFoldDB" id="A0AA38L3G5"/>
<dbReference type="Proteomes" id="UP000824469">
    <property type="component" value="Unassembled WGS sequence"/>
</dbReference>
<comment type="caution">
    <text evidence="2">The sequence shown here is derived from an EMBL/GenBank/DDBJ whole genome shotgun (WGS) entry which is preliminary data.</text>
</comment>
<proteinExistence type="predicted"/>
<evidence type="ECO:0000256" key="1">
    <source>
        <dbReference type="SAM" id="Coils"/>
    </source>
</evidence>
<feature type="non-terminal residue" evidence="2">
    <location>
        <position position="1"/>
    </location>
</feature>
<name>A0AA38L3G5_TAXCH</name>
<keyword evidence="1" id="KW-0175">Coiled coil</keyword>
<feature type="coiled-coil region" evidence="1">
    <location>
        <begin position="20"/>
        <end position="47"/>
    </location>
</feature>
<reference evidence="2 3" key="1">
    <citation type="journal article" date="2021" name="Nat. Plants">
        <title>The Taxus genome provides insights into paclitaxel biosynthesis.</title>
        <authorList>
            <person name="Xiong X."/>
            <person name="Gou J."/>
            <person name="Liao Q."/>
            <person name="Li Y."/>
            <person name="Zhou Q."/>
            <person name="Bi G."/>
            <person name="Li C."/>
            <person name="Du R."/>
            <person name="Wang X."/>
            <person name="Sun T."/>
            <person name="Guo L."/>
            <person name="Liang H."/>
            <person name="Lu P."/>
            <person name="Wu Y."/>
            <person name="Zhang Z."/>
            <person name="Ro D.K."/>
            <person name="Shang Y."/>
            <person name="Huang S."/>
            <person name="Yan J."/>
        </authorList>
    </citation>
    <scope>NUCLEOTIDE SEQUENCE [LARGE SCALE GENOMIC DNA]</scope>
    <source>
        <strain evidence="2">Ta-2019</strain>
    </source>
</reference>
<protein>
    <submittedName>
        <fullName evidence="2">Uncharacterized protein</fullName>
    </submittedName>
</protein>
<feature type="non-terminal residue" evidence="2">
    <location>
        <position position="63"/>
    </location>
</feature>
<gene>
    <name evidence="2" type="ORF">KI387_028373</name>
</gene>
<evidence type="ECO:0000313" key="2">
    <source>
        <dbReference type="EMBL" id="KAH9313338.1"/>
    </source>
</evidence>
<evidence type="ECO:0000313" key="3">
    <source>
        <dbReference type="Proteomes" id="UP000824469"/>
    </source>
</evidence>
<sequence>LCNALNKVSVEVKARLFGRNDRIIFLEEELEKKEEELEEKPKDLKQELISAQLKHELREEKER</sequence>
<dbReference type="EMBL" id="JAHRHJ020000006">
    <property type="protein sequence ID" value="KAH9313338.1"/>
    <property type="molecule type" value="Genomic_DNA"/>
</dbReference>
<keyword evidence="3" id="KW-1185">Reference proteome</keyword>
<organism evidence="2 3">
    <name type="scientific">Taxus chinensis</name>
    <name type="common">Chinese yew</name>
    <name type="synonym">Taxus wallichiana var. chinensis</name>
    <dbReference type="NCBI Taxonomy" id="29808"/>
    <lineage>
        <taxon>Eukaryota</taxon>
        <taxon>Viridiplantae</taxon>
        <taxon>Streptophyta</taxon>
        <taxon>Embryophyta</taxon>
        <taxon>Tracheophyta</taxon>
        <taxon>Spermatophyta</taxon>
        <taxon>Pinopsida</taxon>
        <taxon>Pinidae</taxon>
        <taxon>Conifers II</taxon>
        <taxon>Cupressales</taxon>
        <taxon>Taxaceae</taxon>
        <taxon>Taxus</taxon>
    </lineage>
</organism>
<accession>A0AA38L3G5</accession>